<dbReference type="AlphaFoldDB" id="A0A7S2AAL2"/>
<dbReference type="InterPro" id="IPR000772">
    <property type="entry name" value="Ricin_B_lectin"/>
</dbReference>
<evidence type="ECO:0000313" key="3">
    <source>
        <dbReference type="EMBL" id="CAD9362660.1"/>
    </source>
</evidence>
<name>A0A7S2AAL2_TRICV</name>
<gene>
    <name evidence="3" type="ORF">OSIN01602_LOCUS22924</name>
</gene>
<organism evidence="3">
    <name type="scientific">Trieres chinensis</name>
    <name type="common">Marine centric diatom</name>
    <name type="synonym">Odontella sinensis</name>
    <dbReference type="NCBI Taxonomy" id="1514140"/>
    <lineage>
        <taxon>Eukaryota</taxon>
        <taxon>Sar</taxon>
        <taxon>Stramenopiles</taxon>
        <taxon>Ochrophyta</taxon>
        <taxon>Bacillariophyta</taxon>
        <taxon>Mediophyceae</taxon>
        <taxon>Biddulphiophycidae</taxon>
        <taxon>Eupodiscales</taxon>
        <taxon>Parodontellaceae</taxon>
        <taxon>Trieres</taxon>
    </lineage>
</organism>
<feature type="domain" description="Ricin B lectin" evidence="2">
    <location>
        <begin position="27"/>
        <end position="156"/>
    </location>
</feature>
<keyword evidence="1" id="KW-0732">Signal</keyword>
<feature type="chain" id="PRO_5030807679" description="Ricin B lectin domain-containing protein" evidence="1">
    <location>
        <begin position="25"/>
        <end position="156"/>
    </location>
</feature>
<feature type="signal peptide" evidence="1">
    <location>
        <begin position="1"/>
        <end position="24"/>
    </location>
</feature>
<protein>
    <recommendedName>
        <fullName evidence="2">Ricin B lectin domain-containing protein</fullName>
    </recommendedName>
</protein>
<dbReference type="Gene3D" id="2.80.10.50">
    <property type="match status" value="1"/>
</dbReference>
<dbReference type="InterPro" id="IPR035992">
    <property type="entry name" value="Ricin_B-like_lectins"/>
</dbReference>
<dbReference type="SUPFAM" id="SSF50370">
    <property type="entry name" value="Ricin B-like lectins"/>
    <property type="match status" value="1"/>
</dbReference>
<evidence type="ECO:0000259" key="2">
    <source>
        <dbReference type="SMART" id="SM00458"/>
    </source>
</evidence>
<dbReference type="Pfam" id="PF00652">
    <property type="entry name" value="Ricin_B_lectin"/>
    <property type="match status" value="1"/>
</dbReference>
<evidence type="ECO:0000256" key="1">
    <source>
        <dbReference type="SAM" id="SignalP"/>
    </source>
</evidence>
<proteinExistence type="predicted"/>
<reference evidence="3" key="1">
    <citation type="submission" date="2021-01" db="EMBL/GenBank/DDBJ databases">
        <authorList>
            <person name="Corre E."/>
            <person name="Pelletier E."/>
            <person name="Niang G."/>
            <person name="Scheremetjew M."/>
            <person name="Finn R."/>
            <person name="Kale V."/>
            <person name="Holt S."/>
            <person name="Cochrane G."/>
            <person name="Meng A."/>
            <person name="Brown T."/>
            <person name="Cohen L."/>
        </authorList>
    </citation>
    <scope>NUCLEOTIDE SEQUENCE</scope>
    <source>
        <strain evidence="3">Grunow 1884</strain>
    </source>
</reference>
<accession>A0A7S2AAL2</accession>
<dbReference type="SMART" id="SM00458">
    <property type="entry name" value="RICIN"/>
    <property type="match status" value="1"/>
</dbReference>
<dbReference type="EMBL" id="HBGO01039539">
    <property type="protein sequence ID" value="CAD9362660.1"/>
    <property type="molecule type" value="Transcribed_RNA"/>
</dbReference>
<sequence>MKLSSIVALSATTLLVVKLDIVGATNKWKLIKSKEDDHLCMGVSKVNNGGKLELVRCDDGDDDQMWDLDNGKLKIKEDDDYCVEARAKKNKILRLRKCRNTRKQKWRYNENHDDEWTPRSDDDLCVGYRSGGDPDKGNQLALMNCNGEKEQGWKWD</sequence>
<dbReference type="PROSITE" id="PS50231">
    <property type="entry name" value="RICIN_B_LECTIN"/>
    <property type="match status" value="1"/>
</dbReference>